<proteinExistence type="predicted"/>
<accession>A0A2H1WHI5</accession>
<protein>
    <submittedName>
        <fullName evidence="1">SFRICE_028996</fullName>
    </submittedName>
</protein>
<evidence type="ECO:0000313" key="1">
    <source>
        <dbReference type="EMBL" id="SOQ52497.1"/>
    </source>
</evidence>
<organism evidence="1">
    <name type="scientific">Spodoptera frugiperda</name>
    <name type="common">Fall armyworm</name>
    <dbReference type="NCBI Taxonomy" id="7108"/>
    <lineage>
        <taxon>Eukaryota</taxon>
        <taxon>Metazoa</taxon>
        <taxon>Ecdysozoa</taxon>
        <taxon>Arthropoda</taxon>
        <taxon>Hexapoda</taxon>
        <taxon>Insecta</taxon>
        <taxon>Pterygota</taxon>
        <taxon>Neoptera</taxon>
        <taxon>Endopterygota</taxon>
        <taxon>Lepidoptera</taxon>
        <taxon>Glossata</taxon>
        <taxon>Ditrysia</taxon>
        <taxon>Noctuoidea</taxon>
        <taxon>Noctuidae</taxon>
        <taxon>Amphipyrinae</taxon>
        <taxon>Spodoptera</taxon>
    </lineage>
</organism>
<dbReference type="EMBL" id="ODYU01008698">
    <property type="protein sequence ID" value="SOQ52497.1"/>
    <property type="molecule type" value="Genomic_DNA"/>
</dbReference>
<gene>
    <name evidence="1" type="ORF">SFRICE_028996</name>
</gene>
<name>A0A2H1WHI5_SPOFR</name>
<sequence>MKIRQHCPRDMNDYLGSRNEINQKILLEEKNKKTIVSTSLGECNAGDRMTMPGHEAAPVRRAVLPVVAQRWYSAIG</sequence>
<dbReference type="AlphaFoldDB" id="A0A2H1WHI5"/>
<reference evidence="1" key="1">
    <citation type="submission" date="2016-07" db="EMBL/GenBank/DDBJ databases">
        <authorList>
            <person name="Bretaudeau A."/>
        </authorList>
    </citation>
    <scope>NUCLEOTIDE SEQUENCE</scope>
    <source>
        <strain evidence="1">Rice</strain>
        <tissue evidence="1">Whole body</tissue>
    </source>
</reference>